<dbReference type="PANTHER" id="PTHR43790">
    <property type="entry name" value="CARBOHYDRATE TRANSPORT ATP-BINDING PROTEIN MG119-RELATED"/>
    <property type="match status" value="1"/>
</dbReference>
<dbReference type="SMART" id="SM00382">
    <property type="entry name" value="AAA"/>
    <property type="match status" value="2"/>
</dbReference>
<dbReference type="InterPro" id="IPR017871">
    <property type="entry name" value="ABC_transporter-like_CS"/>
</dbReference>
<dbReference type="OrthoDB" id="9805029at2"/>
<dbReference type="FunFam" id="3.40.50.300:FF:000127">
    <property type="entry name" value="Ribose import ATP-binding protein RbsA"/>
    <property type="match status" value="1"/>
</dbReference>
<evidence type="ECO:0000256" key="6">
    <source>
        <dbReference type="ARBA" id="ARBA00022737"/>
    </source>
</evidence>
<protein>
    <submittedName>
        <fullName evidence="12">Monosaccharide ABC transporter ATP-binding protein (CUT2 family)</fullName>
    </submittedName>
</protein>
<dbReference type="CDD" id="cd03216">
    <property type="entry name" value="ABC_Carb_Monos_I"/>
    <property type="match status" value="1"/>
</dbReference>
<dbReference type="InterPro" id="IPR050107">
    <property type="entry name" value="ABC_carbohydrate_import_ATPase"/>
</dbReference>
<keyword evidence="5" id="KW-0762">Sugar transport</keyword>
<evidence type="ECO:0000256" key="7">
    <source>
        <dbReference type="ARBA" id="ARBA00022741"/>
    </source>
</evidence>
<sequence length="526" mass="56425">MSDSVADNPATRPFAVRLTGVTKTFGGVTALSDVSLDVRVGEIHALLGENGAGKSTILKILNGVHAPTAGRIEVYGEPLDVHTPEAAKRAGIGMIFQEMSLVPTLSAAQNIFLNNEAKDGLGLIDDKAAARRARELFETLGVEIDPKALVGDLSAGQRQLTEIVKAISRNVRVLILDEPTTALSGGEVEKLFAFLRRLKSEGVAIIYVSHRMDEITRIADRATILRDGRHVVTAPMSELTLDRIIEYIVGRRSRGFSDVERRDASRGAPLLEVRSLSGPRKPVSVDLTLYAGEVVGVAGLLGSGRSALARVLFGIDRKRAGEILIRGAPVEIASPRDAIAKGMALVPEDRLRQGLILEHSVESNTSLSILDRLASWLFVSSAKASEAADRQIDGLRIKTASRDAAVRTLSGGNQQKVVIGKWLNAEPDIFVLDEPTGGVDIGSKAEIIALVRDLAARGKAVLVISSELSELLTASDRIVVMSDGRIVSEAARDAFDDPNPNNDVGEQLQFAERKLSQIIQKAHAHV</sequence>
<dbReference type="InterPro" id="IPR027417">
    <property type="entry name" value="P-loop_NTPase"/>
</dbReference>
<dbReference type="CDD" id="cd03215">
    <property type="entry name" value="ABC_Carb_Monos_II"/>
    <property type="match status" value="1"/>
</dbReference>
<proteinExistence type="inferred from homology"/>
<evidence type="ECO:0000256" key="3">
    <source>
        <dbReference type="ARBA" id="ARBA00022448"/>
    </source>
</evidence>
<dbReference type="PROSITE" id="PS00211">
    <property type="entry name" value="ABC_TRANSPORTER_1"/>
    <property type="match status" value="1"/>
</dbReference>
<dbReference type="Pfam" id="PF00005">
    <property type="entry name" value="ABC_tran"/>
    <property type="match status" value="2"/>
</dbReference>
<comment type="caution">
    <text evidence="12">The sequence shown here is derived from an EMBL/GenBank/DDBJ whole genome shotgun (WGS) entry which is preliminary data.</text>
</comment>
<feature type="domain" description="ABC transporter" evidence="11">
    <location>
        <begin position="16"/>
        <end position="252"/>
    </location>
</feature>
<feature type="domain" description="ABC transporter" evidence="11">
    <location>
        <begin position="259"/>
        <end position="508"/>
    </location>
</feature>
<keyword evidence="10" id="KW-0472">Membrane</keyword>
<evidence type="ECO:0000259" key="11">
    <source>
        <dbReference type="PROSITE" id="PS50893"/>
    </source>
</evidence>
<dbReference type="GO" id="GO:0016887">
    <property type="term" value="F:ATP hydrolysis activity"/>
    <property type="evidence" value="ECO:0007669"/>
    <property type="project" value="InterPro"/>
</dbReference>
<dbReference type="SUPFAM" id="SSF52540">
    <property type="entry name" value="P-loop containing nucleoside triphosphate hydrolases"/>
    <property type="match status" value="2"/>
</dbReference>
<dbReference type="GO" id="GO:0005524">
    <property type="term" value="F:ATP binding"/>
    <property type="evidence" value="ECO:0007669"/>
    <property type="project" value="UniProtKB-KW"/>
</dbReference>
<reference evidence="12 13" key="1">
    <citation type="submission" date="2018-06" db="EMBL/GenBank/DDBJ databases">
        <title>Genomic Encyclopedia of Type Strains, Phase IV (KMG-IV): sequencing the most valuable type-strain genomes for metagenomic binning, comparative biology and taxonomic classification.</title>
        <authorList>
            <person name="Goeker M."/>
        </authorList>
    </citation>
    <scope>NUCLEOTIDE SEQUENCE [LARGE SCALE GENOMIC DNA]</scope>
    <source>
        <strain evidence="12 13">DSM 24875</strain>
    </source>
</reference>
<dbReference type="RefSeq" id="WP_113891776.1">
    <property type="nucleotide sequence ID" value="NZ_QNRK01000033.1"/>
</dbReference>
<dbReference type="PROSITE" id="PS50893">
    <property type="entry name" value="ABC_TRANSPORTER_2"/>
    <property type="match status" value="2"/>
</dbReference>
<evidence type="ECO:0000256" key="5">
    <source>
        <dbReference type="ARBA" id="ARBA00022597"/>
    </source>
</evidence>
<dbReference type="Proteomes" id="UP000253529">
    <property type="component" value="Unassembled WGS sequence"/>
</dbReference>
<evidence type="ECO:0000313" key="13">
    <source>
        <dbReference type="Proteomes" id="UP000253529"/>
    </source>
</evidence>
<dbReference type="PANTHER" id="PTHR43790:SF3">
    <property type="entry name" value="D-ALLOSE IMPORT ATP-BINDING PROTEIN ALSA-RELATED"/>
    <property type="match status" value="1"/>
</dbReference>
<keyword evidence="9" id="KW-1278">Translocase</keyword>
<evidence type="ECO:0000256" key="1">
    <source>
        <dbReference type="ARBA" id="ARBA00004202"/>
    </source>
</evidence>
<keyword evidence="8 12" id="KW-0067">ATP-binding</keyword>
<keyword evidence="3" id="KW-0813">Transport</keyword>
<name>A0A366EWD0_9HYPH</name>
<dbReference type="Gene3D" id="3.40.50.300">
    <property type="entry name" value="P-loop containing nucleotide triphosphate hydrolases"/>
    <property type="match status" value="2"/>
</dbReference>
<dbReference type="InterPro" id="IPR003439">
    <property type="entry name" value="ABC_transporter-like_ATP-bd"/>
</dbReference>
<comment type="subcellular location">
    <subcellularLocation>
        <location evidence="1">Cell membrane</location>
        <topology evidence="1">Peripheral membrane protein</topology>
    </subcellularLocation>
</comment>
<comment type="similarity">
    <text evidence="2">Belongs to the ABC transporter superfamily.</text>
</comment>
<gene>
    <name evidence="12" type="ORF">DFR50_13350</name>
</gene>
<organism evidence="12 13">
    <name type="scientific">Roseiarcus fermentans</name>
    <dbReference type="NCBI Taxonomy" id="1473586"/>
    <lineage>
        <taxon>Bacteria</taxon>
        <taxon>Pseudomonadati</taxon>
        <taxon>Pseudomonadota</taxon>
        <taxon>Alphaproteobacteria</taxon>
        <taxon>Hyphomicrobiales</taxon>
        <taxon>Roseiarcaceae</taxon>
        <taxon>Roseiarcus</taxon>
    </lineage>
</organism>
<keyword evidence="13" id="KW-1185">Reference proteome</keyword>
<dbReference type="EMBL" id="QNRK01000033">
    <property type="protein sequence ID" value="RBP05785.1"/>
    <property type="molecule type" value="Genomic_DNA"/>
</dbReference>
<evidence type="ECO:0000256" key="2">
    <source>
        <dbReference type="ARBA" id="ARBA00005417"/>
    </source>
</evidence>
<keyword evidence="6" id="KW-0677">Repeat</keyword>
<evidence type="ECO:0000313" key="12">
    <source>
        <dbReference type="EMBL" id="RBP05785.1"/>
    </source>
</evidence>
<evidence type="ECO:0000256" key="4">
    <source>
        <dbReference type="ARBA" id="ARBA00022475"/>
    </source>
</evidence>
<keyword evidence="7" id="KW-0547">Nucleotide-binding</keyword>
<dbReference type="GO" id="GO:0005886">
    <property type="term" value="C:plasma membrane"/>
    <property type="evidence" value="ECO:0007669"/>
    <property type="project" value="UniProtKB-SubCell"/>
</dbReference>
<evidence type="ECO:0000256" key="9">
    <source>
        <dbReference type="ARBA" id="ARBA00022967"/>
    </source>
</evidence>
<evidence type="ECO:0000256" key="8">
    <source>
        <dbReference type="ARBA" id="ARBA00022840"/>
    </source>
</evidence>
<dbReference type="AlphaFoldDB" id="A0A366EWD0"/>
<dbReference type="InterPro" id="IPR003593">
    <property type="entry name" value="AAA+_ATPase"/>
</dbReference>
<keyword evidence="4" id="KW-1003">Cell membrane</keyword>
<evidence type="ECO:0000256" key="10">
    <source>
        <dbReference type="ARBA" id="ARBA00023136"/>
    </source>
</evidence>
<accession>A0A366EWD0</accession>